<evidence type="ECO:0000313" key="2">
    <source>
        <dbReference type="EMBL" id="SIQ75044.1"/>
    </source>
</evidence>
<keyword evidence="1" id="KW-0472">Membrane</keyword>
<sequence>MLSGLAALFGGDVLTQWPLWTGGLFWVFFLLFLAFFLVSGISGFSRAGRVLARALMAAFLPGLFLAGGGLLFLPGYGQALWYGQARQPGRYPGEDLEVLICSIRPGESGLELSGVLFPESSREKEILLQGSRESRLRVRVAVLQAIPPAWWIPVDPLPRVAELVLENRGGEEIATLSDPEDSSLPLVELLTEWGLFREASFQMVLPRRDSWYLQPGRYAVILDLSGDARPGGNVQGQSLRYTRQ</sequence>
<feature type="transmembrane region" description="Helical" evidence="1">
    <location>
        <begin position="25"/>
        <end position="44"/>
    </location>
</feature>
<dbReference type="STRING" id="159291.SAMN05920897_11448"/>
<protein>
    <submittedName>
        <fullName evidence="2">Uncharacterized protein</fullName>
    </submittedName>
</protein>
<proteinExistence type="predicted"/>
<gene>
    <name evidence="2" type="ORF">SAMN05920897_11448</name>
</gene>
<dbReference type="EMBL" id="FTMS01000014">
    <property type="protein sequence ID" value="SIQ75044.1"/>
    <property type="molecule type" value="Genomic_DNA"/>
</dbReference>
<reference evidence="2 3" key="1">
    <citation type="submission" date="2017-01" db="EMBL/GenBank/DDBJ databases">
        <authorList>
            <person name="Mah S.A."/>
            <person name="Swanson W.J."/>
            <person name="Moy G.W."/>
            <person name="Vacquier V.D."/>
        </authorList>
    </citation>
    <scope>NUCLEOTIDE SEQUENCE [LARGE SCALE GENOMIC DNA]</scope>
    <source>
        <strain evidence="2 3">ASpG1</strain>
    </source>
</reference>
<keyword evidence="1" id="KW-1133">Transmembrane helix</keyword>
<keyword evidence="1" id="KW-0812">Transmembrane</keyword>
<keyword evidence="3" id="KW-1185">Reference proteome</keyword>
<dbReference type="AlphaFoldDB" id="A0A1N6VB11"/>
<evidence type="ECO:0000256" key="1">
    <source>
        <dbReference type="SAM" id="Phobius"/>
    </source>
</evidence>
<dbReference type="Proteomes" id="UP000186400">
    <property type="component" value="Unassembled WGS sequence"/>
</dbReference>
<feature type="transmembrane region" description="Helical" evidence="1">
    <location>
        <begin position="56"/>
        <end position="77"/>
    </location>
</feature>
<accession>A0A1N6VB11</accession>
<organism evidence="2 3">
    <name type="scientific">Alkalispirochaeta americana</name>
    <dbReference type="NCBI Taxonomy" id="159291"/>
    <lineage>
        <taxon>Bacteria</taxon>
        <taxon>Pseudomonadati</taxon>
        <taxon>Spirochaetota</taxon>
        <taxon>Spirochaetia</taxon>
        <taxon>Spirochaetales</taxon>
        <taxon>Spirochaetaceae</taxon>
        <taxon>Alkalispirochaeta</taxon>
    </lineage>
</organism>
<evidence type="ECO:0000313" key="3">
    <source>
        <dbReference type="Proteomes" id="UP000186400"/>
    </source>
</evidence>
<name>A0A1N6VB11_9SPIO</name>